<dbReference type="EMBL" id="JADOER010000004">
    <property type="protein sequence ID" value="MBT9311819.1"/>
    <property type="molecule type" value="Genomic_DNA"/>
</dbReference>
<gene>
    <name evidence="3" type="ORF">IXB28_06345</name>
</gene>
<evidence type="ECO:0000256" key="1">
    <source>
        <dbReference type="ARBA" id="ARBA00044755"/>
    </source>
</evidence>
<name>A0ABS5Y376_9CYAN</name>
<dbReference type="PANTHER" id="PTHR35024">
    <property type="entry name" value="HYPOTHETICAL CYTOSOLIC PROTEIN"/>
    <property type="match status" value="1"/>
</dbReference>
<proteinExistence type="inferred from homology"/>
<evidence type="ECO:0000313" key="3">
    <source>
        <dbReference type="EMBL" id="MBT9311819.1"/>
    </source>
</evidence>
<comment type="similarity">
    <text evidence="1">Belongs to the bactofilin family.</text>
</comment>
<organism evidence="3 4">
    <name type="scientific">Leptothoe kymatousa TAU-MAC 1615</name>
    <dbReference type="NCBI Taxonomy" id="2364775"/>
    <lineage>
        <taxon>Bacteria</taxon>
        <taxon>Bacillati</taxon>
        <taxon>Cyanobacteriota</taxon>
        <taxon>Cyanophyceae</taxon>
        <taxon>Nodosilineales</taxon>
        <taxon>Cymatolegaceae</taxon>
        <taxon>Leptothoe</taxon>
        <taxon>Leptothoe kymatousa</taxon>
    </lineage>
</organism>
<dbReference type="PANTHER" id="PTHR35024:SF4">
    <property type="entry name" value="POLYMER-FORMING CYTOSKELETAL PROTEIN"/>
    <property type="match status" value="1"/>
</dbReference>
<dbReference type="InterPro" id="IPR007607">
    <property type="entry name" value="BacA/B"/>
</dbReference>
<dbReference type="Pfam" id="PF04519">
    <property type="entry name" value="Bactofilin"/>
    <property type="match status" value="1"/>
</dbReference>
<accession>A0ABS5Y376</accession>
<keyword evidence="4" id="KW-1185">Reference proteome</keyword>
<evidence type="ECO:0000313" key="4">
    <source>
        <dbReference type="Proteomes" id="UP001196661"/>
    </source>
</evidence>
<feature type="region of interest" description="Disordered" evidence="2">
    <location>
        <begin position="114"/>
        <end position="138"/>
    </location>
</feature>
<comment type="caution">
    <text evidence="3">The sequence shown here is derived from an EMBL/GenBank/DDBJ whole genome shotgun (WGS) entry which is preliminary data.</text>
</comment>
<dbReference type="Proteomes" id="UP001196661">
    <property type="component" value="Unassembled WGS sequence"/>
</dbReference>
<dbReference type="RefSeq" id="WP_215617931.1">
    <property type="nucleotide sequence ID" value="NZ_JADOER010000004.1"/>
</dbReference>
<protein>
    <submittedName>
        <fullName evidence="3">Polymer-forming cytoskeletal protein</fullName>
    </submittedName>
</protein>
<reference evidence="3 4" key="1">
    <citation type="journal article" date="2021" name="Mar. Drugs">
        <title>Genome Reduction and Secondary Metabolism of the Marine Sponge-Associated Cyanobacterium Leptothoe.</title>
        <authorList>
            <person name="Konstantinou D."/>
            <person name="Popin R.V."/>
            <person name="Fewer D.P."/>
            <person name="Sivonen K."/>
            <person name="Gkelis S."/>
        </authorList>
    </citation>
    <scope>NUCLEOTIDE SEQUENCE [LARGE SCALE GENOMIC DNA]</scope>
    <source>
        <strain evidence="3 4">TAU-MAC 1615</strain>
    </source>
</reference>
<evidence type="ECO:0000256" key="2">
    <source>
        <dbReference type="SAM" id="MobiDB-lite"/>
    </source>
</evidence>
<sequence>MFKRKPTTAFTYLSRTCELEGNVHAEGRLQVDGIIHGIVDIQGDLEISQTGLVEGQEVRAKNISVQGVLKARVYVEGKLTLSSTARLEGDVVAGSLEIEPGAYYTGYIETRESKTLPPSRDLPELYGTVEPTESRTSA</sequence>